<dbReference type="PROSITE" id="PS51898">
    <property type="entry name" value="TYR_RECOMBINASE"/>
    <property type="match status" value="1"/>
</dbReference>
<evidence type="ECO:0000256" key="2">
    <source>
        <dbReference type="ARBA" id="ARBA00022908"/>
    </source>
</evidence>
<dbReference type="RefSeq" id="WP_095485516.1">
    <property type="nucleotide sequence ID" value="NZ_CP088151.1"/>
</dbReference>
<organism evidence="6 7">
    <name type="scientific">Mesorhizobium mediterraneum</name>
    <dbReference type="NCBI Taxonomy" id="43617"/>
    <lineage>
        <taxon>Bacteria</taxon>
        <taxon>Pseudomonadati</taxon>
        <taxon>Pseudomonadota</taxon>
        <taxon>Alphaproteobacteria</taxon>
        <taxon>Hyphomicrobiales</taxon>
        <taxon>Phyllobacteriaceae</taxon>
        <taxon>Mesorhizobium</taxon>
    </lineage>
</organism>
<dbReference type="PANTHER" id="PTHR30629:SF2">
    <property type="entry name" value="PROPHAGE INTEGRASE INTS-RELATED"/>
    <property type="match status" value="1"/>
</dbReference>
<evidence type="ECO:0000313" key="7">
    <source>
        <dbReference type="Proteomes" id="UP000216215"/>
    </source>
</evidence>
<dbReference type="InterPro" id="IPR050808">
    <property type="entry name" value="Phage_Integrase"/>
</dbReference>
<dbReference type="PANTHER" id="PTHR30629">
    <property type="entry name" value="PROPHAGE INTEGRASE"/>
    <property type="match status" value="1"/>
</dbReference>
<dbReference type="Gene3D" id="3.30.160.390">
    <property type="entry name" value="Integrase, DNA-binding domain"/>
    <property type="match status" value="1"/>
</dbReference>
<dbReference type="InterPro" id="IPR002104">
    <property type="entry name" value="Integrase_catalytic"/>
</dbReference>
<accession>A0AB36RAD4</accession>
<gene>
    <name evidence="6" type="ORF">CIT25_16185</name>
</gene>
<dbReference type="InterPro" id="IPR010998">
    <property type="entry name" value="Integrase_recombinase_N"/>
</dbReference>
<feature type="domain" description="Tyr recombinase" evidence="5">
    <location>
        <begin position="232"/>
        <end position="420"/>
    </location>
</feature>
<dbReference type="GO" id="GO:0003677">
    <property type="term" value="F:DNA binding"/>
    <property type="evidence" value="ECO:0007669"/>
    <property type="project" value="UniProtKB-KW"/>
</dbReference>
<protein>
    <recommendedName>
        <fullName evidence="5">Tyr recombinase domain-containing protein</fullName>
    </recommendedName>
</protein>
<dbReference type="GO" id="GO:0015074">
    <property type="term" value="P:DNA integration"/>
    <property type="evidence" value="ECO:0007669"/>
    <property type="project" value="UniProtKB-KW"/>
</dbReference>
<dbReference type="Pfam" id="PF00589">
    <property type="entry name" value="Phage_integrase"/>
    <property type="match status" value="1"/>
</dbReference>
<dbReference type="EMBL" id="NPKI01000017">
    <property type="protein sequence ID" value="PAQ01573.1"/>
    <property type="molecule type" value="Genomic_DNA"/>
</dbReference>
<evidence type="ECO:0000259" key="5">
    <source>
        <dbReference type="PROSITE" id="PS51898"/>
    </source>
</evidence>
<dbReference type="SUPFAM" id="SSF56349">
    <property type="entry name" value="DNA breaking-rejoining enzymes"/>
    <property type="match status" value="1"/>
</dbReference>
<evidence type="ECO:0000256" key="4">
    <source>
        <dbReference type="ARBA" id="ARBA00023172"/>
    </source>
</evidence>
<evidence type="ECO:0000256" key="3">
    <source>
        <dbReference type="ARBA" id="ARBA00023125"/>
    </source>
</evidence>
<dbReference type="InterPro" id="IPR025166">
    <property type="entry name" value="Integrase_DNA_bind_dom"/>
</dbReference>
<dbReference type="Proteomes" id="UP000216215">
    <property type="component" value="Unassembled WGS sequence"/>
</dbReference>
<comment type="similarity">
    <text evidence="1">Belongs to the 'phage' integrase family.</text>
</comment>
<dbReference type="InterPro" id="IPR013762">
    <property type="entry name" value="Integrase-like_cat_sf"/>
</dbReference>
<keyword evidence="4" id="KW-0233">DNA recombination</keyword>
<evidence type="ECO:0000256" key="1">
    <source>
        <dbReference type="ARBA" id="ARBA00008857"/>
    </source>
</evidence>
<dbReference type="InterPro" id="IPR038488">
    <property type="entry name" value="Integrase_DNA-bd_sf"/>
</dbReference>
<name>A0AB36RAD4_9HYPH</name>
<evidence type="ECO:0000313" key="6">
    <source>
        <dbReference type="EMBL" id="PAQ01573.1"/>
    </source>
</evidence>
<dbReference type="InterPro" id="IPR011010">
    <property type="entry name" value="DNA_brk_join_enz"/>
</dbReference>
<proteinExistence type="inferred from homology"/>
<dbReference type="Gene3D" id="1.10.443.10">
    <property type="entry name" value="Intergrase catalytic core"/>
    <property type="match status" value="1"/>
</dbReference>
<comment type="caution">
    <text evidence="6">The sequence shown here is derived from an EMBL/GenBank/DDBJ whole genome shotgun (WGS) entry which is preliminary data.</text>
</comment>
<dbReference type="AlphaFoldDB" id="A0AB36RAD4"/>
<keyword evidence="2" id="KW-0229">DNA integration</keyword>
<dbReference type="Gene3D" id="1.10.150.130">
    <property type="match status" value="1"/>
</dbReference>
<reference evidence="7" key="1">
    <citation type="submission" date="2017-08" db="EMBL/GenBank/DDBJ databases">
        <title>Mesorhizobium wenxinae sp. nov., a novel rhizobial species isolated from root nodules of chickpea (Cicer arietinum L.).</title>
        <authorList>
            <person name="Zhang J."/>
        </authorList>
    </citation>
    <scope>NUCLEOTIDE SEQUENCE [LARGE SCALE GENOMIC DNA]</scope>
    <source>
        <strain evidence="7">USDA 3392</strain>
    </source>
</reference>
<dbReference type="Pfam" id="PF13356">
    <property type="entry name" value="Arm-DNA-bind_3"/>
    <property type="match status" value="1"/>
</dbReference>
<dbReference type="InterPro" id="IPR053876">
    <property type="entry name" value="Phage_int_M"/>
</dbReference>
<dbReference type="GO" id="GO:0006310">
    <property type="term" value="P:DNA recombination"/>
    <property type="evidence" value="ECO:0007669"/>
    <property type="project" value="UniProtKB-KW"/>
</dbReference>
<sequence>MPRENLTDVRLKALKPADAGKRYVIMDAQVPNMGVRVTDKAPANGSKMKAGQVSFVYIARFGKAAQPARRALGEYDIISLDEARKKAREWAALIDKGIDPKEQEAEERRVAEAARLARENGAAERRKKQFERVLVRYITARRRDGIRKVEEDRNDFKRECLTAWRGKAVGDIQSADVMAVLTKINKRGATRQALNMAQKIGTFFNWCVDDELITASPFRAKKVRTTIGEKVSRNRVLTDAEVRALWKATDGTTKGLGAVECAVYRLLLLQGQRLNDIAQASWSEIDLDRKTLTVPAARFKSGRDHVVPLTDEAIEIIGKLPRFKKCNWLCSLDGQHPVTIGHKVKLRIDAAMLAAMREENPNANLPAWVNHDIRRTVRTRLSELDVMDEVAEAVIGHVPTALVRTYNQSERLKVKRDALTRWEGALAAIVGPQRADNVIPIIARA</sequence>
<keyword evidence="3" id="KW-0238">DNA-binding</keyword>
<keyword evidence="7" id="KW-1185">Reference proteome</keyword>
<dbReference type="Pfam" id="PF22022">
    <property type="entry name" value="Phage_int_M"/>
    <property type="match status" value="1"/>
</dbReference>